<reference evidence="2" key="1">
    <citation type="submission" date="2022-10" db="EMBL/GenBank/DDBJ databases">
        <title>Genome assembly of Pristionchus species.</title>
        <authorList>
            <person name="Yoshida K."/>
            <person name="Sommer R.J."/>
        </authorList>
    </citation>
    <scope>NUCLEOTIDE SEQUENCE [LARGE SCALE GENOMIC DNA]</scope>
    <source>
        <strain evidence="2">RS5460</strain>
    </source>
</reference>
<dbReference type="EMBL" id="BTRK01000002">
    <property type="protein sequence ID" value="GMR34888.1"/>
    <property type="molecule type" value="Genomic_DNA"/>
</dbReference>
<keyword evidence="2" id="KW-1185">Reference proteome</keyword>
<organism evidence="1 2">
    <name type="scientific">Pristionchus mayeri</name>
    <dbReference type="NCBI Taxonomy" id="1317129"/>
    <lineage>
        <taxon>Eukaryota</taxon>
        <taxon>Metazoa</taxon>
        <taxon>Ecdysozoa</taxon>
        <taxon>Nematoda</taxon>
        <taxon>Chromadorea</taxon>
        <taxon>Rhabditida</taxon>
        <taxon>Rhabditina</taxon>
        <taxon>Diplogasteromorpha</taxon>
        <taxon>Diplogasteroidea</taxon>
        <taxon>Neodiplogasteridae</taxon>
        <taxon>Pristionchus</taxon>
    </lineage>
</organism>
<protein>
    <submittedName>
        <fullName evidence="1">Uncharacterized protein</fullName>
    </submittedName>
</protein>
<evidence type="ECO:0000313" key="1">
    <source>
        <dbReference type="EMBL" id="GMR34888.1"/>
    </source>
</evidence>
<proteinExistence type="predicted"/>
<comment type="caution">
    <text evidence="1">The sequence shown here is derived from an EMBL/GenBank/DDBJ whole genome shotgun (WGS) entry which is preliminary data.</text>
</comment>
<accession>A0AAN4ZAB3</accession>
<sequence length="169" mass="17930">MPARVTALIPGRIFLQIHDEDESFPSGTTIITLTPEIEQLLANHIGRNADSSLQVVDIMSGIESMGIGQGSEPVTTEALEARTQEAHPEVVEAAAMVPVGEEVNQNNEEDIAPVHELVAAPEDALVIEQRAATVHGVDIQEVQLDQAIAIAEEALPPPGAAPPPHHDGR</sequence>
<dbReference type="AlphaFoldDB" id="A0AAN4ZAB3"/>
<name>A0AAN4ZAB3_9BILA</name>
<feature type="non-terminal residue" evidence="1">
    <location>
        <position position="169"/>
    </location>
</feature>
<dbReference type="Proteomes" id="UP001328107">
    <property type="component" value="Unassembled WGS sequence"/>
</dbReference>
<gene>
    <name evidence="1" type="ORF">PMAYCL1PPCAC_05083</name>
</gene>
<evidence type="ECO:0000313" key="2">
    <source>
        <dbReference type="Proteomes" id="UP001328107"/>
    </source>
</evidence>